<evidence type="ECO:0000256" key="1">
    <source>
        <dbReference type="ARBA" id="ARBA00004651"/>
    </source>
</evidence>
<comment type="subcellular location">
    <subcellularLocation>
        <location evidence="1">Cell membrane</location>
        <topology evidence="1">Multi-pass membrane protein</topology>
    </subcellularLocation>
</comment>
<reference evidence="6 7" key="1">
    <citation type="submission" date="2015-12" db="EMBL/GenBank/DDBJ databases">
        <title>Genome sequence of Mucilaginibacter gotjawali.</title>
        <authorList>
            <person name="Lee J.S."/>
            <person name="Lee K.C."/>
            <person name="Kim K.K."/>
            <person name="Lee B.W."/>
        </authorList>
    </citation>
    <scope>NUCLEOTIDE SEQUENCE [LARGE SCALE GENOMIC DNA]</scope>
    <source>
        <strain evidence="6 7">SA3-7</strain>
    </source>
</reference>
<dbReference type="GO" id="GO:0005886">
    <property type="term" value="C:plasma membrane"/>
    <property type="evidence" value="ECO:0007669"/>
    <property type="project" value="UniProtKB-SubCell"/>
</dbReference>
<dbReference type="AlphaFoldDB" id="A0A110B3B1"/>
<dbReference type="InterPro" id="IPR003838">
    <property type="entry name" value="ABC3_permease_C"/>
</dbReference>
<dbReference type="GO" id="GO:0022857">
    <property type="term" value="F:transmembrane transporter activity"/>
    <property type="evidence" value="ECO:0007669"/>
    <property type="project" value="TreeGrafter"/>
</dbReference>
<keyword evidence="5" id="KW-0472">Membrane</keyword>
<dbReference type="Pfam" id="PF02687">
    <property type="entry name" value="FtsX"/>
    <property type="match status" value="2"/>
</dbReference>
<sequence>MIKNYLKIAWRNIWKNKVFSGINIIGLSVGMAACIVIMLFVSYEKSFDNFHTKNIYRLNEVQTIGAQGATQKVALSMFPMGPTIKQEFPEIKNFTRVHWVNKYQLTQNTKKIFLPQAFFVDSTFLNMFDFKVIKGEGKTALLKPHSALITEETARKLFGDADPTGKIITHYGDDTTTFAVTGVLANVPRNSQLQFDALFSFSSIYQPWMFTNWGGNWLDTFFELAPGTNAAALDAKFPAYLKRHLKGDGWKYYKLFTLPLKDVHASSADIGLDYINYQKFDKKSTNLFAVIALIVLVIACVNFINLSTARSAERAKEVGIRKSIGAYRFQLALQFLGETVLIALLALIFAVILVELALPYINSLSDRHISFHLFSSIEVLLTVLSGTIFIGIVSGIYPAIYLSSFQASRVLKGSVQVGKNKGLLRSILVVTQFASAIFLMIATVFVLKQLRFMQEQDPGYNRDQIVNIPLDGITTKKYDLFKSELSGNTLVTGVTASQDILGSHLDQTGVTFRPSFGPKQDLGTTLLVVDTNYLNLYKIKLAAGKDFSRDKMPDYRQYIVNEALAKELLKDFPKKPLSSLVGQKFGFDSLGTITGIVKNFNFNSLQYKIEPMFLVSATHSGFRDISVKINGHNTTAALAFIKSKWDNVYPDYPFEYQFLDDHFNEVYRADNQVSQIVGILAGLAIFISCLGLFGLASHSAEKRVKEIGVRKVLGASVQNITLLLSGNFLALVLIANLFAWPAAWFAVHHWLQDYAYRINIQWWVFLIAGTVSLLIAFGTVSFQSIKAAVANPVKSLRSE</sequence>
<evidence type="ECO:0000256" key="4">
    <source>
        <dbReference type="ARBA" id="ARBA00022989"/>
    </source>
</evidence>
<proteinExistence type="predicted"/>
<dbReference type="RefSeq" id="WP_096352330.1">
    <property type="nucleotide sequence ID" value="NZ_AP017313.1"/>
</dbReference>
<organism evidence="6 7">
    <name type="scientific">Mucilaginibacter gotjawali</name>
    <dbReference type="NCBI Taxonomy" id="1550579"/>
    <lineage>
        <taxon>Bacteria</taxon>
        <taxon>Pseudomonadati</taxon>
        <taxon>Bacteroidota</taxon>
        <taxon>Sphingobacteriia</taxon>
        <taxon>Sphingobacteriales</taxon>
        <taxon>Sphingobacteriaceae</taxon>
        <taxon>Mucilaginibacter</taxon>
    </lineage>
</organism>
<protein>
    <submittedName>
        <fullName evidence="6">Putative ABC transporter permease YknZ</fullName>
    </submittedName>
</protein>
<evidence type="ECO:0000256" key="3">
    <source>
        <dbReference type="ARBA" id="ARBA00022692"/>
    </source>
</evidence>
<dbReference type="EMBL" id="AP017313">
    <property type="protein sequence ID" value="BAU54398.1"/>
    <property type="molecule type" value="Genomic_DNA"/>
</dbReference>
<keyword evidence="3" id="KW-0812">Transmembrane</keyword>
<keyword evidence="4" id="KW-1133">Transmembrane helix</keyword>
<dbReference type="InterPro" id="IPR050250">
    <property type="entry name" value="Macrolide_Exporter_MacB"/>
</dbReference>
<dbReference type="PANTHER" id="PTHR30572">
    <property type="entry name" value="MEMBRANE COMPONENT OF TRANSPORTER-RELATED"/>
    <property type="match status" value="1"/>
</dbReference>
<evidence type="ECO:0000256" key="5">
    <source>
        <dbReference type="ARBA" id="ARBA00023136"/>
    </source>
</evidence>
<accession>A0A110B3B1</accession>
<evidence type="ECO:0000256" key="2">
    <source>
        <dbReference type="ARBA" id="ARBA00022475"/>
    </source>
</evidence>
<evidence type="ECO:0000313" key="6">
    <source>
        <dbReference type="EMBL" id="BAU54398.1"/>
    </source>
</evidence>
<dbReference type="InterPro" id="IPR025857">
    <property type="entry name" value="MacB_PCD"/>
</dbReference>
<keyword evidence="2" id="KW-1003">Cell membrane</keyword>
<dbReference type="Proteomes" id="UP000218263">
    <property type="component" value="Chromosome"/>
</dbReference>
<dbReference type="OrthoDB" id="1451596at2"/>
<gene>
    <name evidence="6" type="primary">yknZ_7</name>
    <name evidence="6" type="ORF">MgSA37_02574</name>
</gene>
<name>A0A110B3B1_9SPHI</name>
<dbReference type="PROSITE" id="PS51257">
    <property type="entry name" value="PROKAR_LIPOPROTEIN"/>
    <property type="match status" value="1"/>
</dbReference>
<dbReference type="KEGG" id="mgot:MgSA37_02574"/>
<evidence type="ECO:0000313" key="7">
    <source>
        <dbReference type="Proteomes" id="UP000218263"/>
    </source>
</evidence>
<dbReference type="Pfam" id="PF12704">
    <property type="entry name" value="MacB_PCD"/>
    <property type="match status" value="1"/>
</dbReference>
<dbReference type="PANTHER" id="PTHR30572:SF18">
    <property type="entry name" value="ABC-TYPE MACROLIDE FAMILY EXPORT SYSTEM PERMEASE COMPONENT 2"/>
    <property type="match status" value="1"/>
</dbReference>
<keyword evidence="7" id="KW-1185">Reference proteome</keyword>